<dbReference type="Proteomes" id="UP001249851">
    <property type="component" value="Unassembled WGS sequence"/>
</dbReference>
<sequence length="195" mass="22107">MAVVPVKVWVKGLKTPIVTFNFLHSGSSSTLCTEALRKQLEYQMTVHLFQAVPSLACSNYALRKTANDNVQHFFFDVINTITRNVYVDDSLKSLPLVKDASTHVRDLCSLLQQGGFHLTKWVSRSREILESIPVKDHGKEIKRLDFQKDELPVERALGVQWRIEGNTFDFDVNLKPKAPTWVQSSISLVLLLLSP</sequence>
<comment type="caution">
    <text evidence="1">The sequence shown here is derived from an EMBL/GenBank/DDBJ whole genome shotgun (WGS) entry which is preliminary data.</text>
</comment>
<dbReference type="AlphaFoldDB" id="A0AAD9Q574"/>
<gene>
    <name evidence="1" type="ORF">P5673_023585</name>
</gene>
<name>A0AAD9Q574_ACRCE</name>
<protein>
    <submittedName>
        <fullName evidence="1">Uncharacterized protein</fullName>
    </submittedName>
</protein>
<organism evidence="1 2">
    <name type="scientific">Acropora cervicornis</name>
    <name type="common">Staghorn coral</name>
    <dbReference type="NCBI Taxonomy" id="6130"/>
    <lineage>
        <taxon>Eukaryota</taxon>
        <taxon>Metazoa</taxon>
        <taxon>Cnidaria</taxon>
        <taxon>Anthozoa</taxon>
        <taxon>Hexacorallia</taxon>
        <taxon>Scleractinia</taxon>
        <taxon>Astrocoeniina</taxon>
        <taxon>Acroporidae</taxon>
        <taxon>Acropora</taxon>
    </lineage>
</organism>
<accession>A0AAD9Q574</accession>
<reference evidence="1" key="2">
    <citation type="journal article" date="2023" name="Science">
        <title>Genomic signatures of disease resistance in endangered staghorn corals.</title>
        <authorList>
            <person name="Vollmer S.V."/>
            <person name="Selwyn J.D."/>
            <person name="Despard B.A."/>
            <person name="Roesel C.L."/>
        </authorList>
    </citation>
    <scope>NUCLEOTIDE SEQUENCE</scope>
    <source>
        <strain evidence="1">K2</strain>
    </source>
</reference>
<proteinExistence type="predicted"/>
<reference evidence="1" key="1">
    <citation type="journal article" date="2023" name="G3 (Bethesda)">
        <title>Whole genome assembly and annotation of the endangered Caribbean coral Acropora cervicornis.</title>
        <authorList>
            <person name="Selwyn J.D."/>
            <person name="Vollmer S.V."/>
        </authorList>
    </citation>
    <scope>NUCLEOTIDE SEQUENCE</scope>
    <source>
        <strain evidence="1">K2</strain>
    </source>
</reference>
<keyword evidence="2" id="KW-1185">Reference proteome</keyword>
<evidence type="ECO:0000313" key="2">
    <source>
        <dbReference type="Proteomes" id="UP001249851"/>
    </source>
</evidence>
<dbReference type="PANTHER" id="PTHR47331">
    <property type="entry name" value="PHD-TYPE DOMAIN-CONTAINING PROTEIN"/>
    <property type="match status" value="1"/>
</dbReference>
<dbReference type="EMBL" id="JARQWQ010000066">
    <property type="protein sequence ID" value="KAK2554909.1"/>
    <property type="molecule type" value="Genomic_DNA"/>
</dbReference>
<evidence type="ECO:0000313" key="1">
    <source>
        <dbReference type="EMBL" id="KAK2554909.1"/>
    </source>
</evidence>